<gene>
    <name evidence="3" type="ORF">LY71_102449</name>
</gene>
<evidence type="ECO:0000313" key="4">
    <source>
        <dbReference type="Proteomes" id="UP000239210"/>
    </source>
</evidence>
<organism evidence="3 4">
    <name type="scientific">Geodermatophilus tzadiensis</name>
    <dbReference type="NCBI Taxonomy" id="1137988"/>
    <lineage>
        <taxon>Bacteria</taxon>
        <taxon>Bacillati</taxon>
        <taxon>Actinomycetota</taxon>
        <taxon>Actinomycetes</taxon>
        <taxon>Geodermatophilales</taxon>
        <taxon>Geodermatophilaceae</taxon>
        <taxon>Geodermatophilus</taxon>
    </lineage>
</organism>
<feature type="region of interest" description="Disordered" evidence="1">
    <location>
        <begin position="1"/>
        <end position="27"/>
    </location>
</feature>
<dbReference type="Pfam" id="PF13614">
    <property type="entry name" value="AAA_31"/>
    <property type="match status" value="1"/>
</dbReference>
<sequence length="288" mass="29796">MVMLGTVRRMGHSGPAHRPASPARGLPLPTLPRMRLAVCSSKGGVGKTTTAANLAAALARRGRVLAVDVDPQDSLGRAFGVVAKRPDESLAALLDDPDAEARAVIRRDVVPGLDLLPAHPALETAAAQLASAGGLVTSIRRVLRPLLADYEHIVLDTRGDLGGLTLAAVCAADAVLTVFTSDPGSALGVARVAAFLDQHRAYENTSAVLVGVACAVWDERGRAAREVAGALDDTDLPLLATRVPLSRRVPTSTLAKRPVVLSHPTSPVASAYLALADEVLAAAERVPA</sequence>
<dbReference type="InterPro" id="IPR027417">
    <property type="entry name" value="P-loop_NTPase"/>
</dbReference>
<evidence type="ECO:0000259" key="2">
    <source>
        <dbReference type="Pfam" id="PF13614"/>
    </source>
</evidence>
<dbReference type="SUPFAM" id="SSF52540">
    <property type="entry name" value="P-loop containing nucleoside triphosphate hydrolases"/>
    <property type="match status" value="1"/>
</dbReference>
<dbReference type="InterPro" id="IPR025669">
    <property type="entry name" value="AAA_dom"/>
</dbReference>
<protein>
    <submittedName>
        <fullName evidence="3">Chromosome partitioning protein</fullName>
    </submittedName>
</protein>
<dbReference type="Proteomes" id="UP000239210">
    <property type="component" value="Unassembled WGS sequence"/>
</dbReference>
<dbReference type="InterPro" id="IPR050678">
    <property type="entry name" value="DNA_Partitioning_ATPase"/>
</dbReference>
<reference evidence="3 4" key="1">
    <citation type="submission" date="2018-03" db="EMBL/GenBank/DDBJ databases">
        <title>Genomic Encyclopedia of Archaeal and Bacterial Type Strains, Phase II (KMG-II): from individual species to whole genera.</title>
        <authorList>
            <person name="Goeker M."/>
        </authorList>
    </citation>
    <scope>NUCLEOTIDE SEQUENCE [LARGE SCALE GENOMIC DNA]</scope>
    <source>
        <strain evidence="3 4">DSM 45416</strain>
    </source>
</reference>
<keyword evidence="4" id="KW-1185">Reference proteome</keyword>
<name>A0A2T0U0D3_9ACTN</name>
<dbReference type="AlphaFoldDB" id="A0A2T0U0D3"/>
<evidence type="ECO:0000313" key="3">
    <source>
        <dbReference type="EMBL" id="PRY51380.1"/>
    </source>
</evidence>
<dbReference type="PANTHER" id="PTHR13696">
    <property type="entry name" value="P-LOOP CONTAINING NUCLEOSIDE TRIPHOSPHATE HYDROLASE"/>
    <property type="match status" value="1"/>
</dbReference>
<accession>A0A2T0U0D3</accession>
<feature type="domain" description="AAA" evidence="2">
    <location>
        <begin position="36"/>
        <end position="204"/>
    </location>
</feature>
<proteinExistence type="predicted"/>
<comment type="caution">
    <text evidence="3">The sequence shown here is derived from an EMBL/GenBank/DDBJ whole genome shotgun (WGS) entry which is preliminary data.</text>
</comment>
<dbReference type="PANTHER" id="PTHR13696:SF52">
    <property type="entry name" value="PARA FAMILY PROTEIN CT_582"/>
    <property type="match status" value="1"/>
</dbReference>
<evidence type="ECO:0000256" key="1">
    <source>
        <dbReference type="SAM" id="MobiDB-lite"/>
    </source>
</evidence>
<dbReference type="Gene3D" id="3.40.50.300">
    <property type="entry name" value="P-loop containing nucleotide triphosphate hydrolases"/>
    <property type="match status" value="1"/>
</dbReference>
<dbReference type="EMBL" id="PVTG01000002">
    <property type="protein sequence ID" value="PRY51380.1"/>
    <property type="molecule type" value="Genomic_DNA"/>
</dbReference>